<dbReference type="Proteomes" id="UP001209878">
    <property type="component" value="Unassembled WGS sequence"/>
</dbReference>
<gene>
    <name evidence="1" type="ORF">NP493_1529g00025</name>
</gene>
<dbReference type="EMBL" id="JAODUO010001532">
    <property type="protein sequence ID" value="KAK2162270.1"/>
    <property type="molecule type" value="Genomic_DNA"/>
</dbReference>
<evidence type="ECO:0000313" key="2">
    <source>
        <dbReference type="Proteomes" id="UP001209878"/>
    </source>
</evidence>
<name>A0AAD9K1M6_RIDPI</name>
<protein>
    <submittedName>
        <fullName evidence="1">Uncharacterized protein</fullName>
    </submittedName>
</protein>
<keyword evidence="2" id="KW-1185">Reference proteome</keyword>
<proteinExistence type="predicted"/>
<sequence>MVVNVTAFAQVHIAHTTAKARLNGTSRWPSASLLLAQFACPLANIKSHKRVSSNSVLLDCVLRCQPNHGWWCHGIASSDGRISHLVYQQNLEGLQGEPAFVARQWSVAQLPQCAGVDDADVEEGPEEVFPPSLARPAYSVVGPHLVKVVDSSHRLVVAHNTCRHMQGDILVVATRLSHGLSTSICC</sequence>
<evidence type="ECO:0000313" key="1">
    <source>
        <dbReference type="EMBL" id="KAK2162270.1"/>
    </source>
</evidence>
<comment type="caution">
    <text evidence="1">The sequence shown here is derived from an EMBL/GenBank/DDBJ whole genome shotgun (WGS) entry which is preliminary data.</text>
</comment>
<dbReference type="AlphaFoldDB" id="A0AAD9K1M6"/>
<reference evidence="1" key="1">
    <citation type="journal article" date="2023" name="Mol. Biol. Evol.">
        <title>Third-Generation Sequencing Reveals the Adaptive Role of the Epigenome in Three Deep-Sea Polychaetes.</title>
        <authorList>
            <person name="Perez M."/>
            <person name="Aroh O."/>
            <person name="Sun Y."/>
            <person name="Lan Y."/>
            <person name="Juniper S.K."/>
            <person name="Young C.R."/>
            <person name="Angers B."/>
            <person name="Qian P.Y."/>
        </authorList>
    </citation>
    <scope>NUCLEOTIDE SEQUENCE</scope>
    <source>
        <strain evidence="1">R07B-5</strain>
    </source>
</reference>
<organism evidence="1 2">
    <name type="scientific">Ridgeia piscesae</name>
    <name type="common">Tubeworm</name>
    <dbReference type="NCBI Taxonomy" id="27915"/>
    <lineage>
        <taxon>Eukaryota</taxon>
        <taxon>Metazoa</taxon>
        <taxon>Spiralia</taxon>
        <taxon>Lophotrochozoa</taxon>
        <taxon>Annelida</taxon>
        <taxon>Polychaeta</taxon>
        <taxon>Sedentaria</taxon>
        <taxon>Canalipalpata</taxon>
        <taxon>Sabellida</taxon>
        <taxon>Siboglinidae</taxon>
        <taxon>Ridgeia</taxon>
    </lineage>
</organism>
<accession>A0AAD9K1M6</accession>